<dbReference type="EMBL" id="ML977003">
    <property type="protein sequence ID" value="KAF1953550.1"/>
    <property type="molecule type" value="Genomic_DNA"/>
</dbReference>
<feature type="region of interest" description="Disordered" evidence="1">
    <location>
        <begin position="41"/>
        <end position="75"/>
    </location>
</feature>
<gene>
    <name evidence="2" type="ORF">CC80DRAFT_595752</name>
</gene>
<name>A0A6A5TNL9_9PLEO</name>
<feature type="region of interest" description="Disordered" evidence="1">
    <location>
        <begin position="116"/>
        <end position="136"/>
    </location>
</feature>
<proteinExistence type="predicted"/>
<feature type="compositionally biased region" description="Basic and acidic residues" evidence="1">
    <location>
        <begin position="45"/>
        <end position="54"/>
    </location>
</feature>
<dbReference type="Proteomes" id="UP000800035">
    <property type="component" value="Unassembled WGS sequence"/>
</dbReference>
<reference evidence="2" key="1">
    <citation type="journal article" date="2020" name="Stud. Mycol.">
        <title>101 Dothideomycetes genomes: a test case for predicting lifestyles and emergence of pathogens.</title>
        <authorList>
            <person name="Haridas S."/>
            <person name="Albert R."/>
            <person name="Binder M."/>
            <person name="Bloem J."/>
            <person name="Labutti K."/>
            <person name="Salamov A."/>
            <person name="Andreopoulos B."/>
            <person name="Baker S."/>
            <person name="Barry K."/>
            <person name="Bills G."/>
            <person name="Bluhm B."/>
            <person name="Cannon C."/>
            <person name="Castanera R."/>
            <person name="Culley D."/>
            <person name="Daum C."/>
            <person name="Ezra D."/>
            <person name="Gonzalez J."/>
            <person name="Henrissat B."/>
            <person name="Kuo A."/>
            <person name="Liang C."/>
            <person name="Lipzen A."/>
            <person name="Lutzoni F."/>
            <person name="Magnuson J."/>
            <person name="Mondo S."/>
            <person name="Nolan M."/>
            <person name="Ohm R."/>
            <person name="Pangilinan J."/>
            <person name="Park H.-J."/>
            <person name="Ramirez L."/>
            <person name="Alfaro M."/>
            <person name="Sun H."/>
            <person name="Tritt A."/>
            <person name="Yoshinaga Y."/>
            <person name="Zwiers L.-H."/>
            <person name="Turgeon B."/>
            <person name="Goodwin S."/>
            <person name="Spatafora J."/>
            <person name="Crous P."/>
            <person name="Grigoriev I."/>
        </authorList>
    </citation>
    <scope>NUCLEOTIDE SEQUENCE</scope>
    <source>
        <strain evidence="2">CBS 675.92</strain>
    </source>
</reference>
<protein>
    <submittedName>
        <fullName evidence="2">Uncharacterized protein</fullName>
    </submittedName>
</protein>
<evidence type="ECO:0000313" key="3">
    <source>
        <dbReference type="Proteomes" id="UP000800035"/>
    </source>
</evidence>
<sequence>MNDPPPPYTARSCCSRCGSSDLSRWTDIGNLASLANVAEGVARTTSRESAEAPRRTARAASGVARATSSAAPAVSRTLPSAVSEVPRPILNAASEVPRTTPNTASVATQTHSNVALPAPRTRSNPTPVAAREISPKEAHKTQLQRYLIELMGFTFDADFALLNAAMPTPTTTPSSTTSILSADERAKLLRLSLLLKELAPKFTRGSTRWLTVRRSERTTIIDVIRDPAEDLKICPAYVLKLISTYAKHQCDPNKRSQSSIERSKFPFHGFWTYFTFLGENCLPLWLLSEELWSHARIIDRATLDEEVRIVLANAFEVYKEEVLGISGSFGPQHTIEWAGFQWQDFERALR</sequence>
<accession>A0A6A5TNL9</accession>
<keyword evidence="3" id="KW-1185">Reference proteome</keyword>
<organism evidence="2 3">
    <name type="scientific">Byssothecium circinans</name>
    <dbReference type="NCBI Taxonomy" id="147558"/>
    <lineage>
        <taxon>Eukaryota</taxon>
        <taxon>Fungi</taxon>
        <taxon>Dikarya</taxon>
        <taxon>Ascomycota</taxon>
        <taxon>Pezizomycotina</taxon>
        <taxon>Dothideomycetes</taxon>
        <taxon>Pleosporomycetidae</taxon>
        <taxon>Pleosporales</taxon>
        <taxon>Massarineae</taxon>
        <taxon>Massarinaceae</taxon>
        <taxon>Byssothecium</taxon>
    </lineage>
</organism>
<dbReference type="AlphaFoldDB" id="A0A6A5TNL9"/>
<evidence type="ECO:0000256" key="1">
    <source>
        <dbReference type="SAM" id="MobiDB-lite"/>
    </source>
</evidence>
<evidence type="ECO:0000313" key="2">
    <source>
        <dbReference type="EMBL" id="KAF1953550.1"/>
    </source>
</evidence>
<dbReference type="OrthoDB" id="3796310at2759"/>